<proteinExistence type="predicted"/>
<name>A0A0L1ID35_PLAFA</name>
<dbReference type="Gene3D" id="1.25.40.10">
    <property type="entry name" value="Tetratricopeptide repeat domain"/>
    <property type="match status" value="1"/>
</dbReference>
<organism evidence="1 2">
    <name type="scientific">Plasmodium falciparum IGH-CR14</name>
    <dbReference type="NCBI Taxonomy" id="580059"/>
    <lineage>
        <taxon>Eukaryota</taxon>
        <taxon>Sar</taxon>
        <taxon>Alveolata</taxon>
        <taxon>Apicomplexa</taxon>
        <taxon>Aconoidasida</taxon>
        <taxon>Haemosporida</taxon>
        <taxon>Plasmodiidae</taxon>
        <taxon>Plasmodium</taxon>
        <taxon>Plasmodium (Laverania)</taxon>
    </lineage>
</organism>
<dbReference type="InterPro" id="IPR011990">
    <property type="entry name" value="TPR-like_helical_dom_sf"/>
</dbReference>
<dbReference type="SUPFAM" id="SSF48452">
    <property type="entry name" value="TPR-like"/>
    <property type="match status" value="1"/>
</dbReference>
<sequence length="218" mass="25388">MKLNIFYEYSYILYSSELKHTGNINKAKLVLLKCILINPSNFRAHLLLSVIFFNEGNINIANVHLSLCLKLNMTNPIICLYCACLYNYKEKYETALLCLEQAQKNNYKGPELFILQGMIFLKMKRNVDALNSFLKAENLYPNCVYINTFISLTLTLEKKFDKAKKIVKEIFFENAYIKSTNALLKDIYKCCNSKTLPSKCLLNKIDLFLKQECFNIFM</sequence>
<reference evidence="2" key="1">
    <citation type="submission" date="2015-07" db="EMBL/GenBank/DDBJ databases">
        <title>Annotation of Plasmodium falciparum IGH-CR14.</title>
        <authorList>
            <consortium name="The Broad Institute Genome Sequencing Platform"/>
            <person name="Volkman S.K."/>
            <person name="Neafsey D.E."/>
            <person name="Dash A.P."/>
            <person name="Chitnis C.E."/>
            <person name="Hartl D.L."/>
            <person name="Young S.K."/>
            <person name="Zeng Q."/>
            <person name="Koehrsen M."/>
            <person name="Alvarado L."/>
            <person name="Berlin A."/>
            <person name="Borenstein D."/>
            <person name="Chapman S.B."/>
            <person name="Chen Z."/>
            <person name="Engels R."/>
            <person name="Freedman E."/>
            <person name="Gellesch M."/>
            <person name="Goldberg J."/>
            <person name="Griggs A."/>
            <person name="Gujja S."/>
            <person name="Heilman E.R."/>
            <person name="Heiman D.I."/>
            <person name="Howarth C."/>
            <person name="Jen D."/>
            <person name="Larson L."/>
            <person name="Mehta T."/>
            <person name="Neiman D."/>
            <person name="Park D."/>
            <person name="Pearson M."/>
            <person name="Roberts A."/>
            <person name="Saif S."/>
            <person name="Shea T."/>
            <person name="Shenoy N."/>
            <person name="Sisk P."/>
            <person name="Stolte C."/>
            <person name="Sykes S."/>
            <person name="Walk T."/>
            <person name="White J."/>
            <person name="Yandava C."/>
            <person name="Haas B."/>
            <person name="Henn M.R."/>
            <person name="Nusbaum C."/>
            <person name="Birren B."/>
        </authorList>
    </citation>
    <scope>NUCLEOTIDE SEQUENCE [LARGE SCALE GENOMIC DNA]</scope>
    <source>
        <strain evidence="2">IGH-CR14</strain>
    </source>
</reference>
<accession>A0A0L1ID35</accession>
<evidence type="ECO:0000313" key="1">
    <source>
        <dbReference type="EMBL" id="KNG77130.1"/>
    </source>
</evidence>
<dbReference type="OrthoDB" id="329563at2759"/>
<dbReference type="Proteomes" id="UP000054562">
    <property type="component" value="Unassembled WGS sequence"/>
</dbReference>
<dbReference type="EMBL" id="GG665256">
    <property type="protein sequence ID" value="KNG77130.1"/>
    <property type="molecule type" value="Genomic_DNA"/>
</dbReference>
<dbReference type="InterPro" id="IPR019734">
    <property type="entry name" value="TPR_rpt"/>
</dbReference>
<dbReference type="Pfam" id="PF13181">
    <property type="entry name" value="TPR_8"/>
    <property type="match status" value="1"/>
</dbReference>
<dbReference type="AlphaFoldDB" id="A0A0L1ID35"/>
<reference evidence="2" key="2">
    <citation type="submission" date="2015-07" db="EMBL/GenBank/DDBJ databases">
        <title>The genome sequence of Plasmodium falciparum IGH-CR14.</title>
        <authorList>
            <consortium name="The Broad Institute Genome Sequencing Platform"/>
            <person name="Volkman S.K."/>
            <person name="Neafsey D.E."/>
            <person name="Dash A.P."/>
            <person name="Chitnis C.E."/>
            <person name="Hartl D.L."/>
            <person name="Young S.K."/>
            <person name="Kodira C.D."/>
            <person name="Zeng Q."/>
            <person name="Koehrsen M."/>
            <person name="Godfrey P."/>
            <person name="Alvarado L."/>
            <person name="Berlin A."/>
            <person name="Borenstein D."/>
            <person name="Chen Z."/>
            <person name="Engels R."/>
            <person name="Freedman E."/>
            <person name="Gellesch M."/>
            <person name="Goldberg J."/>
            <person name="Griggs A."/>
            <person name="Gujja S."/>
            <person name="Heiman D."/>
            <person name="Hepburn T."/>
            <person name="Howarth C."/>
            <person name="Jen D."/>
            <person name="Larson L."/>
            <person name="Lewis B."/>
            <person name="Mehta T."/>
            <person name="Park D."/>
            <person name="Pearson M."/>
            <person name="Roberts A."/>
            <person name="Saif S."/>
            <person name="Shea T."/>
            <person name="Shenoy N."/>
            <person name="Sisk P."/>
            <person name="Stolte C."/>
            <person name="Sykes S."/>
            <person name="Walk T."/>
            <person name="White J."/>
            <person name="Yandava C."/>
            <person name="Wirth D.F."/>
            <person name="Nusbaum C."/>
            <person name="Birren B."/>
        </authorList>
    </citation>
    <scope>NUCLEOTIDE SEQUENCE [LARGE SCALE GENOMIC DNA]</scope>
    <source>
        <strain evidence="2">IGH-CR14</strain>
    </source>
</reference>
<evidence type="ECO:0000313" key="2">
    <source>
        <dbReference type="Proteomes" id="UP000054562"/>
    </source>
</evidence>
<protein>
    <submittedName>
        <fullName evidence="1">Uncharacterized protein</fullName>
    </submittedName>
</protein>
<gene>
    <name evidence="1" type="ORF">PFMG_02986</name>
</gene>